<dbReference type="GO" id="GO:0009699">
    <property type="term" value="P:phenylpropanoid biosynthetic process"/>
    <property type="evidence" value="ECO:0007669"/>
    <property type="project" value="UniProtKB-ARBA"/>
</dbReference>
<proteinExistence type="inferred from homology"/>
<reference evidence="5" key="1">
    <citation type="submission" date="2021-01" db="UniProtKB">
        <authorList>
            <consortium name="EnsemblPlants"/>
        </authorList>
    </citation>
    <scope>IDENTIFICATION</scope>
</reference>
<evidence type="ECO:0000313" key="5">
    <source>
        <dbReference type="EnsemblPlants" id="Kaladp0024s1001.1.v1.1"/>
    </source>
</evidence>
<dbReference type="Gene3D" id="2.40.480.10">
    <property type="entry name" value="Allene oxide cyclase-like"/>
    <property type="match status" value="1"/>
</dbReference>
<dbReference type="Gramene" id="Kaladp0024s1001.1.v1.1">
    <property type="protein sequence ID" value="Kaladp0024s1001.1.v1.1"/>
    <property type="gene ID" value="Kaladp0024s1001.v1.1"/>
</dbReference>
<name>A0A7N0T8Z0_KALFE</name>
<sequence length="194" mass="20638">MKVNSSASPLLVFVIALGLASGALARGPVSKAPKDVAKWLHKTRFAKQKLTKLHFYFHDTISGKNPTALTIAKPAISSPTVFGTLNMADDPLTVGPNVNSTTIGYARGLYGSDGQKEIGLVMAMNLVFTGGKYNGSTLALVGHNPIMESPREMPILGGTGAFRLARGVAIANTYLLNMTTFDAIVEYNVAILHY</sequence>
<protein>
    <recommendedName>
        <fullName evidence="4">Dirigent protein</fullName>
    </recommendedName>
</protein>
<accession>A0A7N0T8Z0</accession>
<dbReference type="EnsemblPlants" id="Kaladp0024s1001.1.v1.1">
    <property type="protein sequence ID" value="Kaladp0024s1001.1.v1.1"/>
    <property type="gene ID" value="Kaladp0024s1001.v1.1"/>
</dbReference>
<comment type="similarity">
    <text evidence="1 4">Belongs to the plant dirigent protein family.</text>
</comment>
<evidence type="ECO:0000256" key="4">
    <source>
        <dbReference type="RuleBase" id="RU363099"/>
    </source>
</evidence>
<keyword evidence="4" id="KW-0052">Apoplast</keyword>
<keyword evidence="4" id="KW-0732">Signal</keyword>
<keyword evidence="3 4" id="KW-0964">Secreted</keyword>
<dbReference type="Pfam" id="PF03018">
    <property type="entry name" value="Dirigent"/>
    <property type="match status" value="1"/>
</dbReference>
<evidence type="ECO:0000256" key="3">
    <source>
        <dbReference type="ARBA" id="ARBA00022525"/>
    </source>
</evidence>
<dbReference type="OMA" id="FAHANIA"/>
<feature type="chain" id="PRO_5029936925" description="Dirigent protein" evidence="4">
    <location>
        <begin position="26"/>
        <end position="194"/>
    </location>
</feature>
<evidence type="ECO:0000256" key="1">
    <source>
        <dbReference type="ARBA" id="ARBA00010746"/>
    </source>
</evidence>
<comment type="subunit">
    <text evidence="2 4">Homodimer.</text>
</comment>
<dbReference type="PANTHER" id="PTHR21495">
    <property type="entry name" value="NUCLEOPORIN-RELATED"/>
    <property type="match status" value="1"/>
</dbReference>
<keyword evidence="6" id="KW-1185">Reference proteome</keyword>
<organism evidence="5 6">
    <name type="scientific">Kalanchoe fedtschenkoi</name>
    <name type="common">Lavender scallops</name>
    <name type="synonym">South American air plant</name>
    <dbReference type="NCBI Taxonomy" id="63787"/>
    <lineage>
        <taxon>Eukaryota</taxon>
        <taxon>Viridiplantae</taxon>
        <taxon>Streptophyta</taxon>
        <taxon>Embryophyta</taxon>
        <taxon>Tracheophyta</taxon>
        <taxon>Spermatophyta</taxon>
        <taxon>Magnoliopsida</taxon>
        <taxon>eudicotyledons</taxon>
        <taxon>Gunneridae</taxon>
        <taxon>Pentapetalae</taxon>
        <taxon>Saxifragales</taxon>
        <taxon>Crassulaceae</taxon>
        <taxon>Kalanchoe</taxon>
    </lineage>
</organism>
<dbReference type="GO" id="GO:0048046">
    <property type="term" value="C:apoplast"/>
    <property type="evidence" value="ECO:0007669"/>
    <property type="project" value="UniProtKB-SubCell"/>
</dbReference>
<feature type="signal peptide" evidence="4">
    <location>
        <begin position="1"/>
        <end position="25"/>
    </location>
</feature>
<comment type="subcellular location">
    <subcellularLocation>
        <location evidence="4">Secreted</location>
        <location evidence="4">Extracellular space</location>
        <location evidence="4">Apoplast</location>
    </subcellularLocation>
</comment>
<dbReference type="Proteomes" id="UP000594263">
    <property type="component" value="Unplaced"/>
</dbReference>
<evidence type="ECO:0000256" key="2">
    <source>
        <dbReference type="ARBA" id="ARBA00011738"/>
    </source>
</evidence>
<dbReference type="InterPro" id="IPR044859">
    <property type="entry name" value="Allene_oxi_cyc_Dirigent"/>
</dbReference>
<dbReference type="AlphaFoldDB" id="A0A7N0T8Z0"/>
<dbReference type="InterPro" id="IPR004265">
    <property type="entry name" value="Dirigent"/>
</dbReference>
<comment type="function">
    <text evidence="4">Dirigent proteins impart stereoselectivity on the phenoxy radical-coupling reaction, yielding optically active lignans from two molecules of coniferyl alcohol in the biosynthesis of lignans, flavonolignans, and alkaloids and thus plays a central role in plant secondary metabolism.</text>
</comment>
<evidence type="ECO:0000313" key="6">
    <source>
        <dbReference type="Proteomes" id="UP000594263"/>
    </source>
</evidence>